<dbReference type="EMBL" id="CP066023">
    <property type="protein sequence ID" value="QQB82832.1"/>
    <property type="molecule type" value="Genomic_DNA"/>
</dbReference>
<dbReference type="Proteomes" id="UP000595198">
    <property type="component" value="Chromosome"/>
</dbReference>
<name>A0A7T4G5U6_CORAY</name>
<dbReference type="RefSeq" id="WP_198493770.1">
    <property type="nucleotide sequence ID" value="NZ_CP066023.1"/>
</dbReference>
<evidence type="ECO:0008006" key="3">
    <source>
        <dbReference type="Google" id="ProtNLM"/>
    </source>
</evidence>
<accession>A0A7T4G5U6</accession>
<keyword evidence="2" id="KW-1185">Reference proteome</keyword>
<proteinExistence type="predicted"/>
<gene>
    <name evidence="1" type="ORF">I6H48_00745</name>
</gene>
<evidence type="ECO:0000313" key="2">
    <source>
        <dbReference type="Proteomes" id="UP000595198"/>
    </source>
</evidence>
<organism evidence="1 2">
    <name type="scientific">Corynebacterium amycolatum</name>
    <dbReference type="NCBI Taxonomy" id="43765"/>
    <lineage>
        <taxon>Bacteria</taxon>
        <taxon>Bacillati</taxon>
        <taxon>Actinomycetota</taxon>
        <taxon>Actinomycetes</taxon>
        <taxon>Mycobacteriales</taxon>
        <taxon>Corynebacteriaceae</taxon>
        <taxon>Corynebacterium</taxon>
    </lineage>
</organism>
<sequence>MNQKDKPRCARRISDGRWQVAMAGIPPAVICNSLQDALKTAVGIEEVLPGDYEVCRLDARGHVLELIELGMSVEHIAESAQVGCGAVEAIISGTAAVAMADVNAMAQVEFELSDAEATALDLLHFTSLGATLREAIAWCRKRDGLSAQKAWAAVPVVKQRMEGLKSA</sequence>
<evidence type="ECO:0000313" key="1">
    <source>
        <dbReference type="EMBL" id="QQB82832.1"/>
    </source>
</evidence>
<reference evidence="1 2" key="1">
    <citation type="submission" date="2020-12" db="EMBL/GenBank/DDBJ databases">
        <title>FDA dAtabase for Regulatory Grade micrObial Sequences (FDA-ARGOS): Supporting development and validation of Infectious Disease Dx tests.</title>
        <authorList>
            <person name="Sproer C."/>
            <person name="Gronow S."/>
            <person name="Severitt S."/>
            <person name="Schroder I."/>
            <person name="Tallon L."/>
            <person name="Sadzewicz L."/>
            <person name="Zhao X."/>
            <person name="Boylan J."/>
            <person name="Ott S."/>
            <person name="Bowen H."/>
            <person name="Vavikolanu K."/>
            <person name="Mehta A."/>
            <person name="Aluvathingal J."/>
            <person name="Nadendla S."/>
            <person name="Lowell S."/>
            <person name="Myers T."/>
            <person name="Yan Y."/>
            <person name="Sichtig H."/>
        </authorList>
    </citation>
    <scope>NUCLEOTIDE SEQUENCE [LARGE SCALE GENOMIC DNA]</scope>
    <source>
        <strain evidence="1 2">FDAARGOS_991</strain>
    </source>
</reference>
<protein>
    <recommendedName>
        <fullName evidence="3">DUF433 domain-containing protein</fullName>
    </recommendedName>
</protein>